<dbReference type="AlphaFoldDB" id="A0AAV4Y388"/>
<comment type="caution">
    <text evidence="1">The sequence shown here is derived from an EMBL/GenBank/DDBJ whole genome shotgun (WGS) entry which is preliminary data.</text>
</comment>
<sequence length="122" mass="13839">MEKKKVSGCLFDHPFLTSIRGDKAGKCLSIQIWRKKSGHPRSKTVLMPQKTFILPSTKHLLNDLDIAQLLQYSSSSLGRYVILLHGRPGFLPGDVCFSGNRTKDRVNEWKTRALKKRNTGFP</sequence>
<proteinExistence type="predicted"/>
<accession>A0AAV4Y388</accession>
<evidence type="ECO:0000313" key="2">
    <source>
        <dbReference type="Proteomes" id="UP001054945"/>
    </source>
</evidence>
<reference evidence="1 2" key="1">
    <citation type="submission" date="2021-06" db="EMBL/GenBank/DDBJ databases">
        <title>Caerostris extrusa draft genome.</title>
        <authorList>
            <person name="Kono N."/>
            <person name="Arakawa K."/>
        </authorList>
    </citation>
    <scope>NUCLEOTIDE SEQUENCE [LARGE SCALE GENOMIC DNA]</scope>
</reference>
<organism evidence="1 2">
    <name type="scientific">Caerostris extrusa</name>
    <name type="common">Bark spider</name>
    <name type="synonym">Caerostris bankana</name>
    <dbReference type="NCBI Taxonomy" id="172846"/>
    <lineage>
        <taxon>Eukaryota</taxon>
        <taxon>Metazoa</taxon>
        <taxon>Ecdysozoa</taxon>
        <taxon>Arthropoda</taxon>
        <taxon>Chelicerata</taxon>
        <taxon>Arachnida</taxon>
        <taxon>Araneae</taxon>
        <taxon>Araneomorphae</taxon>
        <taxon>Entelegynae</taxon>
        <taxon>Araneoidea</taxon>
        <taxon>Araneidae</taxon>
        <taxon>Caerostris</taxon>
    </lineage>
</organism>
<keyword evidence="2" id="KW-1185">Reference proteome</keyword>
<dbReference type="Proteomes" id="UP001054945">
    <property type="component" value="Unassembled WGS sequence"/>
</dbReference>
<dbReference type="EMBL" id="BPLR01001220">
    <property type="protein sequence ID" value="GIZ00890.1"/>
    <property type="molecule type" value="Genomic_DNA"/>
</dbReference>
<evidence type="ECO:0000313" key="1">
    <source>
        <dbReference type="EMBL" id="GIZ00890.1"/>
    </source>
</evidence>
<protein>
    <submittedName>
        <fullName evidence="1">Uncharacterized protein</fullName>
    </submittedName>
</protein>
<name>A0AAV4Y388_CAEEX</name>
<gene>
    <name evidence="1" type="ORF">CEXT_127311</name>
</gene>